<evidence type="ECO:0000313" key="2">
    <source>
        <dbReference type="Proteomes" id="UP000268094"/>
    </source>
</evidence>
<dbReference type="EMBL" id="RAVZ01000206">
    <property type="protein sequence ID" value="RKG81649.1"/>
    <property type="molecule type" value="Genomic_DNA"/>
</dbReference>
<sequence length="109" mass="11519">MLACTPQGEAQVAPAPDDKMDVKVVTEWRPKAVDRNAPKLAVGESCVEGGDSSCESGRCVHMPGAGLGQGYYCTRECTRTAECPAEWPCVKVAPGVSEGLCQPKAARHE</sequence>
<reference evidence="2" key="1">
    <citation type="submission" date="2018-09" db="EMBL/GenBank/DDBJ databases">
        <authorList>
            <person name="Livingstone P.G."/>
            <person name="Whitworth D.E."/>
        </authorList>
    </citation>
    <scope>NUCLEOTIDE SEQUENCE [LARGE SCALE GENOMIC DNA]</scope>
    <source>
        <strain evidence="2">CA054A</strain>
    </source>
</reference>
<protein>
    <submittedName>
        <fullName evidence="1">Uncharacterized protein</fullName>
    </submittedName>
</protein>
<keyword evidence="2" id="KW-1185">Reference proteome</keyword>
<gene>
    <name evidence="1" type="ORF">D7V88_26120</name>
</gene>
<name>A0A3A8IDU4_9BACT</name>
<organism evidence="1 2">
    <name type="scientific">Corallococcus terminator</name>
    <dbReference type="NCBI Taxonomy" id="2316733"/>
    <lineage>
        <taxon>Bacteria</taxon>
        <taxon>Pseudomonadati</taxon>
        <taxon>Myxococcota</taxon>
        <taxon>Myxococcia</taxon>
        <taxon>Myxococcales</taxon>
        <taxon>Cystobacterineae</taxon>
        <taxon>Myxococcaceae</taxon>
        <taxon>Corallococcus</taxon>
    </lineage>
</organism>
<comment type="caution">
    <text evidence="1">The sequence shown here is derived from an EMBL/GenBank/DDBJ whole genome shotgun (WGS) entry which is preliminary data.</text>
</comment>
<dbReference type="Proteomes" id="UP000268094">
    <property type="component" value="Unassembled WGS sequence"/>
</dbReference>
<accession>A0A3A8IDU4</accession>
<evidence type="ECO:0000313" key="1">
    <source>
        <dbReference type="EMBL" id="RKG81649.1"/>
    </source>
</evidence>
<proteinExistence type="predicted"/>
<dbReference type="AlphaFoldDB" id="A0A3A8IDU4"/>